<protein>
    <recommendedName>
        <fullName evidence="3">ATP-grasp domain-containing protein</fullName>
    </recommendedName>
</protein>
<feature type="domain" description="ATP-grasp" evidence="3">
    <location>
        <begin position="109"/>
        <end position="291"/>
    </location>
</feature>
<dbReference type="Proteomes" id="UP001268819">
    <property type="component" value="Unassembled WGS sequence"/>
</dbReference>
<dbReference type="SUPFAM" id="SSF56059">
    <property type="entry name" value="Glutathione synthetase ATP-binding domain-like"/>
    <property type="match status" value="1"/>
</dbReference>
<evidence type="ECO:0000256" key="1">
    <source>
        <dbReference type="PROSITE-ProRule" id="PRU00409"/>
    </source>
</evidence>
<evidence type="ECO:0000313" key="4">
    <source>
        <dbReference type="EMBL" id="MDR6592789.1"/>
    </source>
</evidence>
<dbReference type="Gene3D" id="3.30.470.20">
    <property type="entry name" value="ATP-grasp fold, B domain"/>
    <property type="match status" value="1"/>
</dbReference>
<dbReference type="RefSeq" id="WP_310304700.1">
    <property type="nucleotide sequence ID" value="NZ_BAAAXB010000001.1"/>
</dbReference>
<accession>A0ABU1PQ80</accession>
<name>A0ABU1PQ80_9PSEU</name>
<organism evidence="4 5">
    <name type="scientific">Saccharothrix longispora</name>
    <dbReference type="NCBI Taxonomy" id="33920"/>
    <lineage>
        <taxon>Bacteria</taxon>
        <taxon>Bacillati</taxon>
        <taxon>Actinomycetota</taxon>
        <taxon>Actinomycetes</taxon>
        <taxon>Pseudonocardiales</taxon>
        <taxon>Pseudonocardiaceae</taxon>
        <taxon>Saccharothrix</taxon>
    </lineage>
</organism>
<dbReference type="PROSITE" id="PS50975">
    <property type="entry name" value="ATP_GRASP"/>
    <property type="match status" value="1"/>
</dbReference>
<dbReference type="InterPro" id="IPR011761">
    <property type="entry name" value="ATP-grasp"/>
</dbReference>
<sequence length="402" mass="42569">MRVVLLGEYRAERLIAPLRAAGAEVVVLGGPDLGPWFGDDVRVGRLPAEPTDDALAALLRHWSPDLAVPNVRSPGQEQHLPVYSRLRGPGLPVHPPVFADLATDKVAFHRTAVERGWPVPRGVVCETPADLLATPLRLPTVVKEARSESYAGRHFVTDRHDLAVLSAHLRYPVLAQEAVTGEEYAVELLTTPDGTTTWPVASLGALDPDCAPGGRVRASPVDFPAEDALAALVADVVAFGRPHGPWQLDLAVTGDGSLVVFELNARFGGVSNLSWLATGADPHAVHVDAVLGRPLPTPEAHRAAVELPVPNGVVLPPPPPGAELHAFVAGPTNPTPDLTGFYRAVVAVDPDHADEVRRWIAGLPLDLTTPTAVLAGLDRGLRALRPRPPTSPGEPVRQDPGA</sequence>
<keyword evidence="1" id="KW-0067">ATP-binding</keyword>
<evidence type="ECO:0000313" key="5">
    <source>
        <dbReference type="Proteomes" id="UP001268819"/>
    </source>
</evidence>
<evidence type="ECO:0000256" key="2">
    <source>
        <dbReference type="SAM" id="MobiDB-lite"/>
    </source>
</evidence>
<gene>
    <name evidence="4" type="ORF">J2S66_001173</name>
</gene>
<keyword evidence="5" id="KW-1185">Reference proteome</keyword>
<proteinExistence type="predicted"/>
<evidence type="ECO:0000259" key="3">
    <source>
        <dbReference type="PROSITE" id="PS50975"/>
    </source>
</evidence>
<dbReference type="EMBL" id="JAVDSG010000001">
    <property type="protein sequence ID" value="MDR6592789.1"/>
    <property type="molecule type" value="Genomic_DNA"/>
</dbReference>
<reference evidence="4 5" key="1">
    <citation type="submission" date="2023-07" db="EMBL/GenBank/DDBJ databases">
        <title>Sequencing the genomes of 1000 actinobacteria strains.</title>
        <authorList>
            <person name="Klenk H.-P."/>
        </authorList>
    </citation>
    <scope>NUCLEOTIDE SEQUENCE [LARGE SCALE GENOMIC DNA]</scope>
    <source>
        <strain evidence="4 5">DSM 43749</strain>
    </source>
</reference>
<feature type="region of interest" description="Disordered" evidence="2">
    <location>
        <begin position="382"/>
        <end position="402"/>
    </location>
</feature>
<keyword evidence="1" id="KW-0547">Nucleotide-binding</keyword>
<comment type="caution">
    <text evidence="4">The sequence shown here is derived from an EMBL/GenBank/DDBJ whole genome shotgun (WGS) entry which is preliminary data.</text>
</comment>